<dbReference type="EMBL" id="LS992241">
    <property type="protein sequence ID" value="SYX84654.1"/>
    <property type="molecule type" value="Genomic_DNA"/>
</dbReference>
<dbReference type="AlphaFoldDB" id="A0A383RDV1"/>
<evidence type="ECO:0000313" key="2">
    <source>
        <dbReference type="Proteomes" id="UP000304148"/>
    </source>
</evidence>
<evidence type="ECO:0000313" key="1">
    <source>
        <dbReference type="EMBL" id="SYX84654.1"/>
    </source>
</evidence>
<sequence length="55" mass="6498">MTLEQLAEMWGEKSPLQKEIIRKQIERRDAKCPKKVIGFRQHVMQIVMLANYLGI</sequence>
<proteinExistence type="predicted"/>
<protein>
    <submittedName>
        <fullName evidence="1">Uncharacterized protein</fullName>
    </submittedName>
</protein>
<reference evidence="2" key="1">
    <citation type="submission" date="2018-08" db="EMBL/GenBank/DDBJ databases">
        <authorList>
            <person name="Chevrot R."/>
        </authorList>
    </citation>
    <scope>NUCLEOTIDE SEQUENCE [LARGE SCALE GENOMIC DNA]</scope>
</reference>
<gene>
    <name evidence="1" type="ORF">PBLR_13076</name>
</gene>
<dbReference type="RefSeq" id="WP_172619512.1">
    <property type="nucleotide sequence ID" value="NZ_LS992241.1"/>
</dbReference>
<organism evidence="1 2">
    <name type="scientific">Paenibacillus alvei</name>
    <name type="common">Bacillus alvei</name>
    <dbReference type="NCBI Taxonomy" id="44250"/>
    <lineage>
        <taxon>Bacteria</taxon>
        <taxon>Bacillati</taxon>
        <taxon>Bacillota</taxon>
        <taxon>Bacilli</taxon>
        <taxon>Bacillales</taxon>
        <taxon>Paenibacillaceae</taxon>
        <taxon>Paenibacillus</taxon>
    </lineage>
</organism>
<dbReference type="Proteomes" id="UP000304148">
    <property type="component" value="Chromosome"/>
</dbReference>
<accession>A0A383RDV1</accession>
<name>A0A383RDV1_PAEAL</name>